<evidence type="ECO:0000313" key="2">
    <source>
        <dbReference type="Proteomes" id="UP000694892"/>
    </source>
</evidence>
<dbReference type="Proteomes" id="UP000694892">
    <property type="component" value="Chromosome 9_10L"/>
</dbReference>
<dbReference type="AlphaFoldDB" id="A0A974H3P1"/>
<proteinExistence type="predicted"/>
<gene>
    <name evidence="1" type="ORF">XELAEV_18044863mg</name>
</gene>
<accession>A0A974H3P1</accession>
<reference evidence="2" key="1">
    <citation type="journal article" date="2016" name="Nature">
        <title>Genome evolution in the allotetraploid frog Xenopus laevis.</title>
        <authorList>
            <person name="Session A.M."/>
            <person name="Uno Y."/>
            <person name="Kwon T."/>
            <person name="Chapman J.A."/>
            <person name="Toyoda A."/>
            <person name="Takahashi S."/>
            <person name="Fukui A."/>
            <person name="Hikosaka A."/>
            <person name="Suzuki A."/>
            <person name="Kondo M."/>
            <person name="van Heeringen S.J."/>
            <person name="Quigley I."/>
            <person name="Heinz S."/>
            <person name="Ogino H."/>
            <person name="Ochi H."/>
            <person name="Hellsten U."/>
            <person name="Lyons J.B."/>
            <person name="Simakov O."/>
            <person name="Putnam N."/>
            <person name="Stites J."/>
            <person name="Kuroki Y."/>
            <person name="Tanaka T."/>
            <person name="Michiue T."/>
            <person name="Watanabe M."/>
            <person name="Bogdanovic O."/>
            <person name="Lister R."/>
            <person name="Georgiou G."/>
            <person name="Paranjpe S.S."/>
            <person name="van Kruijsbergen I."/>
            <person name="Shu S."/>
            <person name="Carlson J."/>
            <person name="Kinoshita T."/>
            <person name="Ohta Y."/>
            <person name="Mawaribuchi S."/>
            <person name="Jenkins J."/>
            <person name="Grimwood J."/>
            <person name="Schmutz J."/>
            <person name="Mitros T."/>
            <person name="Mozaffari S.V."/>
            <person name="Suzuki Y."/>
            <person name="Haramoto Y."/>
            <person name="Yamamoto T.S."/>
            <person name="Takagi C."/>
            <person name="Heald R."/>
            <person name="Miller K."/>
            <person name="Haudenschild C."/>
            <person name="Kitzman J."/>
            <person name="Nakayama T."/>
            <person name="Izutsu Y."/>
            <person name="Robert J."/>
            <person name="Fortriede J."/>
            <person name="Burns K."/>
            <person name="Lotay V."/>
            <person name="Karimi K."/>
            <person name="Yasuoka Y."/>
            <person name="Dichmann D.S."/>
            <person name="Flajnik M.F."/>
            <person name="Houston D.W."/>
            <person name="Shendure J."/>
            <person name="DuPasquier L."/>
            <person name="Vize P.D."/>
            <person name="Zorn A.M."/>
            <person name="Ito M."/>
            <person name="Marcotte E.M."/>
            <person name="Wallingford J.B."/>
            <person name="Ito Y."/>
            <person name="Asashima M."/>
            <person name="Ueno N."/>
            <person name="Matsuda Y."/>
            <person name="Veenstra G.J."/>
            <person name="Fujiyama A."/>
            <person name="Harland R.M."/>
            <person name="Taira M."/>
            <person name="Rokhsar D.S."/>
        </authorList>
    </citation>
    <scope>NUCLEOTIDE SEQUENCE [LARGE SCALE GENOMIC DNA]</scope>
    <source>
        <strain evidence="2">J</strain>
    </source>
</reference>
<protein>
    <submittedName>
        <fullName evidence="1">Uncharacterized protein</fullName>
    </submittedName>
</protein>
<evidence type="ECO:0000313" key="1">
    <source>
        <dbReference type="EMBL" id="OCT63767.1"/>
    </source>
</evidence>
<sequence length="93" mass="10988">MFTDIFFNFCFDLFCVKTFDICSTNGMYSNKLCIIWRCSILYSSLRQKDHSIYFGEGERARFTRVCNRICTLCVIMELLSKLVLVRSRLTQNV</sequence>
<organism evidence="1 2">
    <name type="scientific">Xenopus laevis</name>
    <name type="common">African clawed frog</name>
    <dbReference type="NCBI Taxonomy" id="8355"/>
    <lineage>
        <taxon>Eukaryota</taxon>
        <taxon>Metazoa</taxon>
        <taxon>Chordata</taxon>
        <taxon>Craniata</taxon>
        <taxon>Vertebrata</taxon>
        <taxon>Euteleostomi</taxon>
        <taxon>Amphibia</taxon>
        <taxon>Batrachia</taxon>
        <taxon>Anura</taxon>
        <taxon>Pipoidea</taxon>
        <taxon>Pipidae</taxon>
        <taxon>Xenopodinae</taxon>
        <taxon>Xenopus</taxon>
        <taxon>Xenopus</taxon>
    </lineage>
</organism>
<name>A0A974H3P1_XENLA</name>
<dbReference type="EMBL" id="CM004482">
    <property type="protein sequence ID" value="OCT63767.1"/>
    <property type="molecule type" value="Genomic_DNA"/>
</dbReference>